<protein>
    <submittedName>
        <fullName evidence="1">Uncharacterized protein</fullName>
    </submittedName>
</protein>
<reference evidence="1 2" key="1">
    <citation type="submission" date="2024-06" db="EMBL/GenBank/DDBJ databases">
        <title>Sorghum-associated microbial communities from plants grown in Nebraska, USA.</title>
        <authorList>
            <person name="Schachtman D."/>
        </authorList>
    </citation>
    <scope>NUCLEOTIDE SEQUENCE [LARGE SCALE GENOMIC DNA]</scope>
    <source>
        <strain evidence="1 2">2709</strain>
    </source>
</reference>
<accession>A0ABV2Q8P4</accession>
<organism evidence="1 2">
    <name type="scientific">Ottowia thiooxydans</name>
    <dbReference type="NCBI Taxonomy" id="219182"/>
    <lineage>
        <taxon>Bacteria</taxon>
        <taxon>Pseudomonadati</taxon>
        <taxon>Pseudomonadota</taxon>
        <taxon>Betaproteobacteria</taxon>
        <taxon>Burkholderiales</taxon>
        <taxon>Comamonadaceae</taxon>
        <taxon>Ottowia</taxon>
    </lineage>
</organism>
<proteinExistence type="predicted"/>
<dbReference type="EMBL" id="JBEPSH010000004">
    <property type="protein sequence ID" value="MET4576957.1"/>
    <property type="molecule type" value="Genomic_DNA"/>
</dbReference>
<comment type="caution">
    <text evidence="1">The sequence shown here is derived from an EMBL/GenBank/DDBJ whole genome shotgun (WGS) entry which is preliminary data.</text>
</comment>
<name>A0ABV2Q8P4_9BURK</name>
<evidence type="ECO:0000313" key="1">
    <source>
        <dbReference type="EMBL" id="MET4576957.1"/>
    </source>
</evidence>
<keyword evidence="2" id="KW-1185">Reference proteome</keyword>
<evidence type="ECO:0000313" key="2">
    <source>
        <dbReference type="Proteomes" id="UP001549320"/>
    </source>
</evidence>
<gene>
    <name evidence="1" type="ORF">ABIE13_002068</name>
</gene>
<sequence>MAPRLPHFTRYAPKGAFHFGDGPAMKIAPTLPRFTRYAAPQGDTFHFGDGPAMKRVTESLWTKVFTIYSFKIATARTHPAELCLILMGKQLS</sequence>
<dbReference type="Proteomes" id="UP001549320">
    <property type="component" value="Unassembled WGS sequence"/>
</dbReference>